<dbReference type="PROSITE" id="PS00061">
    <property type="entry name" value="ADH_SHORT"/>
    <property type="match status" value="1"/>
</dbReference>
<keyword evidence="2" id="KW-0560">Oxidoreductase</keyword>
<dbReference type="InterPro" id="IPR002347">
    <property type="entry name" value="SDR_fam"/>
</dbReference>
<dbReference type="KEGG" id="tsn:W908_00515"/>
<comment type="similarity">
    <text evidence="1">Belongs to the short-chain dehydrogenases/reductases (SDR) family.</text>
</comment>
<dbReference type="PRINTS" id="PR00081">
    <property type="entry name" value="GDHRDH"/>
</dbReference>
<protein>
    <submittedName>
        <fullName evidence="3">Short-chain dehydrogenase</fullName>
    </submittedName>
</protein>
<dbReference type="Proteomes" id="UP000068905">
    <property type="component" value="Chromosome"/>
</dbReference>
<dbReference type="Pfam" id="PF13561">
    <property type="entry name" value="adh_short_C2"/>
    <property type="match status" value="1"/>
</dbReference>
<dbReference type="PANTHER" id="PTHR43639">
    <property type="entry name" value="OXIDOREDUCTASE, SHORT-CHAIN DEHYDROGENASE/REDUCTASE FAMILY (AFU_ORTHOLOGUE AFUA_5G02870)"/>
    <property type="match status" value="1"/>
</dbReference>
<sequence>MVKDKSNVVLVTGATGGIGKSIVNKYSRQGLTLAIADKDEEQANKLVHEINHGNGKAMAFPGDLLDQNYCDRLANEVQKKLGSIDILINNAGLMRRGDITQTSDEDYDLSMKINVEAPFRLIRAAIPLMAEAGGGSIVNVSSCWGINPGPNHLIYCTTKAALAAMTKCLGRDHAHQNIRINAVCPNEVNTPMLRTGFEIRGLNPDDAIEELNQSVPIGHIAEPEEIANVVSFLSSDEARYICGSLVEINGGKAVY</sequence>
<dbReference type="OrthoDB" id="154414at2"/>
<dbReference type="InterPro" id="IPR036291">
    <property type="entry name" value="NAD(P)-bd_dom_sf"/>
</dbReference>
<evidence type="ECO:0000313" key="3">
    <source>
        <dbReference type="EMBL" id="ALE01223.1"/>
    </source>
</evidence>
<dbReference type="PRINTS" id="PR00080">
    <property type="entry name" value="SDRFAMILY"/>
</dbReference>
<accession>A0A0M5KRG7</accession>
<dbReference type="RefSeq" id="WP_053819513.1">
    <property type="nucleotide sequence ID" value="NZ_CP006911.1"/>
</dbReference>
<dbReference type="PANTHER" id="PTHR43639:SF1">
    <property type="entry name" value="SHORT-CHAIN DEHYDROGENASE_REDUCTASE FAMILY PROTEIN"/>
    <property type="match status" value="1"/>
</dbReference>
<dbReference type="InterPro" id="IPR020904">
    <property type="entry name" value="Sc_DH/Rdtase_CS"/>
</dbReference>
<keyword evidence="4" id="KW-1185">Reference proteome</keyword>
<evidence type="ECO:0000313" key="4">
    <source>
        <dbReference type="Proteomes" id="UP000068905"/>
    </source>
</evidence>
<gene>
    <name evidence="3" type="ORF">W908_00515</name>
</gene>
<dbReference type="AlphaFoldDB" id="A0A0M5KRG7"/>
<dbReference type="Gene3D" id="3.40.50.720">
    <property type="entry name" value="NAD(P)-binding Rossmann-like Domain"/>
    <property type="match status" value="1"/>
</dbReference>
<dbReference type="SUPFAM" id="SSF51735">
    <property type="entry name" value="NAD(P)-binding Rossmann-fold domains"/>
    <property type="match status" value="1"/>
</dbReference>
<organism evidence="3 4">
    <name type="scientific">Candidatus Pseudothioglobus singularis PS1</name>
    <dbReference type="NCBI Taxonomy" id="1125411"/>
    <lineage>
        <taxon>Bacteria</taxon>
        <taxon>Pseudomonadati</taxon>
        <taxon>Pseudomonadota</taxon>
        <taxon>Gammaproteobacteria</taxon>
        <taxon>Candidatus Pseudothioglobaceae</taxon>
        <taxon>Candidatus Pseudothioglobus</taxon>
    </lineage>
</organism>
<name>A0A0M5KRG7_9GAMM</name>
<dbReference type="CDD" id="cd05233">
    <property type="entry name" value="SDR_c"/>
    <property type="match status" value="1"/>
</dbReference>
<dbReference type="FunFam" id="3.40.50.720:FF:000084">
    <property type="entry name" value="Short-chain dehydrogenase reductase"/>
    <property type="match status" value="1"/>
</dbReference>
<evidence type="ECO:0000256" key="2">
    <source>
        <dbReference type="ARBA" id="ARBA00023002"/>
    </source>
</evidence>
<dbReference type="STRING" id="1125411.W908_00515"/>
<dbReference type="EMBL" id="CP006911">
    <property type="protein sequence ID" value="ALE01223.1"/>
    <property type="molecule type" value="Genomic_DNA"/>
</dbReference>
<reference evidence="3 4" key="1">
    <citation type="journal article" date="2015" name="Genome Announc.">
        <title>Genome Sequence of 'Candidatus Thioglobus singularis' Strain PS1, a Mixotroph from the SUP05 Clade of Marine Gammaproteobacteria.</title>
        <authorList>
            <person name="Marshall K.T."/>
            <person name="Morris R.M."/>
        </authorList>
    </citation>
    <scope>NUCLEOTIDE SEQUENCE [LARGE SCALE GENOMIC DNA]</scope>
    <source>
        <strain evidence="3 4">PS1</strain>
    </source>
</reference>
<proteinExistence type="inferred from homology"/>
<dbReference type="PATRIC" id="fig|1125411.7.peg.102"/>
<evidence type="ECO:0000256" key="1">
    <source>
        <dbReference type="ARBA" id="ARBA00006484"/>
    </source>
</evidence>
<dbReference type="GO" id="GO:0016491">
    <property type="term" value="F:oxidoreductase activity"/>
    <property type="evidence" value="ECO:0007669"/>
    <property type="project" value="UniProtKB-KW"/>
</dbReference>